<dbReference type="InParanoid" id="A0A0D0CRY1"/>
<dbReference type="HOGENOM" id="CLU_1907340_0_0_1"/>
<reference evidence="1 2" key="1">
    <citation type="submission" date="2014-04" db="EMBL/GenBank/DDBJ databases">
        <authorList>
            <consortium name="DOE Joint Genome Institute"/>
            <person name="Kuo A."/>
            <person name="Kohler A."/>
            <person name="Jargeat P."/>
            <person name="Nagy L.G."/>
            <person name="Floudas D."/>
            <person name="Copeland A."/>
            <person name="Barry K.W."/>
            <person name="Cichocki N."/>
            <person name="Veneault-Fourrey C."/>
            <person name="LaButti K."/>
            <person name="Lindquist E.A."/>
            <person name="Lipzen A."/>
            <person name="Lundell T."/>
            <person name="Morin E."/>
            <person name="Murat C."/>
            <person name="Sun H."/>
            <person name="Tunlid A."/>
            <person name="Henrissat B."/>
            <person name="Grigoriev I.V."/>
            <person name="Hibbett D.S."/>
            <person name="Martin F."/>
            <person name="Nordberg H.P."/>
            <person name="Cantor M.N."/>
            <person name="Hua S.X."/>
        </authorList>
    </citation>
    <scope>NUCLEOTIDE SEQUENCE [LARGE SCALE GENOMIC DNA]</scope>
    <source>
        <strain evidence="1 2">Ve08.2h10</strain>
    </source>
</reference>
<keyword evidence="2" id="KW-1185">Reference proteome</keyword>
<accession>A0A0D0CRY1</accession>
<evidence type="ECO:0000313" key="2">
    <source>
        <dbReference type="Proteomes" id="UP000054538"/>
    </source>
</evidence>
<dbReference type="OrthoDB" id="2693344at2759"/>
<proteinExistence type="predicted"/>
<organism evidence="1 2">
    <name type="scientific">Paxillus rubicundulus Ve08.2h10</name>
    <dbReference type="NCBI Taxonomy" id="930991"/>
    <lineage>
        <taxon>Eukaryota</taxon>
        <taxon>Fungi</taxon>
        <taxon>Dikarya</taxon>
        <taxon>Basidiomycota</taxon>
        <taxon>Agaricomycotina</taxon>
        <taxon>Agaricomycetes</taxon>
        <taxon>Agaricomycetidae</taxon>
        <taxon>Boletales</taxon>
        <taxon>Paxilineae</taxon>
        <taxon>Paxillaceae</taxon>
        <taxon>Paxillus</taxon>
    </lineage>
</organism>
<evidence type="ECO:0000313" key="1">
    <source>
        <dbReference type="EMBL" id="KIK78143.1"/>
    </source>
</evidence>
<protein>
    <submittedName>
        <fullName evidence="1">Uncharacterized protein</fullName>
    </submittedName>
</protein>
<reference evidence="2" key="2">
    <citation type="submission" date="2015-01" db="EMBL/GenBank/DDBJ databases">
        <title>Evolutionary Origins and Diversification of the Mycorrhizal Mutualists.</title>
        <authorList>
            <consortium name="DOE Joint Genome Institute"/>
            <consortium name="Mycorrhizal Genomics Consortium"/>
            <person name="Kohler A."/>
            <person name="Kuo A."/>
            <person name="Nagy L.G."/>
            <person name="Floudas D."/>
            <person name="Copeland A."/>
            <person name="Barry K.W."/>
            <person name="Cichocki N."/>
            <person name="Veneault-Fourrey C."/>
            <person name="LaButti K."/>
            <person name="Lindquist E.A."/>
            <person name="Lipzen A."/>
            <person name="Lundell T."/>
            <person name="Morin E."/>
            <person name="Murat C."/>
            <person name="Riley R."/>
            <person name="Ohm R."/>
            <person name="Sun H."/>
            <person name="Tunlid A."/>
            <person name="Henrissat B."/>
            <person name="Grigoriev I.V."/>
            <person name="Hibbett D.S."/>
            <person name="Martin F."/>
        </authorList>
    </citation>
    <scope>NUCLEOTIDE SEQUENCE [LARGE SCALE GENOMIC DNA]</scope>
    <source>
        <strain evidence="2">Ve08.2h10</strain>
    </source>
</reference>
<dbReference type="EMBL" id="KN826696">
    <property type="protein sequence ID" value="KIK78143.1"/>
    <property type="molecule type" value="Genomic_DNA"/>
</dbReference>
<dbReference type="Proteomes" id="UP000054538">
    <property type="component" value="Unassembled WGS sequence"/>
</dbReference>
<dbReference type="AlphaFoldDB" id="A0A0D0CRY1"/>
<gene>
    <name evidence="1" type="ORF">PAXRUDRAFT_17045</name>
</gene>
<name>A0A0D0CRY1_9AGAM</name>
<sequence>MVDSLNNVVIGEKLKTRLFWLNQQGLQHFDRPSTQLSSPTKAHTVYIPPVDEVANYEACLGSLSHIASNYPTGSNNRTVTDTGGPPTELPYMQQAEALAEPPYFMHNTQAGPSTGPFTQQAPTDFSTGYYYTL</sequence>